<keyword evidence="1" id="KW-0596">Phosphopantetheine</keyword>
<keyword evidence="7" id="KW-1185">Reference proteome</keyword>
<dbReference type="PANTHER" id="PTHR43439:SF2">
    <property type="entry name" value="ENZYME, PUTATIVE (JCVI)-RELATED"/>
    <property type="match status" value="1"/>
</dbReference>
<dbReference type="Pfam" id="PF00550">
    <property type="entry name" value="PP-binding"/>
    <property type="match status" value="1"/>
</dbReference>
<dbReference type="Pfam" id="PF00501">
    <property type="entry name" value="AMP-binding"/>
    <property type="match status" value="1"/>
</dbReference>
<evidence type="ECO:0000259" key="3">
    <source>
        <dbReference type="Pfam" id="PF00501"/>
    </source>
</evidence>
<dbReference type="Gene3D" id="1.10.1200.10">
    <property type="entry name" value="ACP-like"/>
    <property type="match status" value="1"/>
</dbReference>
<dbReference type="InterPro" id="IPR036736">
    <property type="entry name" value="ACP-like_sf"/>
</dbReference>
<name>A0A3D8T3Q7_9EURO</name>
<dbReference type="InterPro" id="IPR000873">
    <property type="entry name" value="AMP-dep_synth/lig_dom"/>
</dbReference>
<evidence type="ECO:0000259" key="5">
    <source>
        <dbReference type="Pfam" id="PF07993"/>
    </source>
</evidence>
<dbReference type="Gene3D" id="3.40.50.12780">
    <property type="entry name" value="N-terminal domain of ligase-like"/>
    <property type="match status" value="1"/>
</dbReference>
<protein>
    <recommendedName>
        <fullName evidence="8">Carrier domain-containing protein</fullName>
    </recommendedName>
</protein>
<dbReference type="OrthoDB" id="329835at2759"/>
<evidence type="ECO:0000259" key="4">
    <source>
        <dbReference type="Pfam" id="PF00550"/>
    </source>
</evidence>
<comment type="caution">
    <text evidence="6">The sequence shown here is derived from an EMBL/GenBank/DDBJ whole genome shotgun (WGS) entry which is preliminary data.</text>
</comment>
<feature type="domain" description="Thioester reductase (TE)" evidence="5">
    <location>
        <begin position="692"/>
        <end position="939"/>
    </location>
</feature>
<feature type="domain" description="Carrier" evidence="4">
    <location>
        <begin position="586"/>
        <end position="656"/>
    </location>
</feature>
<dbReference type="PANTHER" id="PTHR43439">
    <property type="entry name" value="PHENYLACETATE-COENZYME A LIGASE"/>
    <property type="match status" value="1"/>
</dbReference>
<sequence>MGSIQPRPQDSFRRAKINILDLDDTTAIRTLPELIEWNAKYNQDHLFCTQLLPQAQPQAQHTRIDITYGQLRQSIARVAWRLRKLIPDLHPPQVASNGDIIKAGPIVLFCESNIGLWFHLMALMGMGVPVAILSARLSPTAIHHLLSAIKAKAVVASPRLTDTIHDAIAIGLQEPCDVYIQERVQIDLEVADAETKPDESMDLQTHFVSESDRNVLILHSSGTTGLPKPIFHPHRYLLGFTQCHLLNEAEDIQGTVLSALPLFHGFGLLAPCISLGAGKPFMLPPPHRISTGQSIVDILQAYNAQALMAVPHILEEITAHCTGTQNKGIDALRPLQFVLCGGGPLREPVGEKLADSGVRLIAHFGTTECGPLAPVFVPSMEANYDWRYIRLRRDILQRYKLDQVREGECKLTMRPFGWDEPFEVQDLLISRSEKHKYDVRAAGRTDDLIVLANGEKVVPRVLESLLCENKHVKAAVAFGEGHFQIGVIVEPAQGVAMGEIEAFKLSLWPAIVEAGKRMDSHARISSLSSIIIAPTEKPLPRSDKGSVLRKETYRVFESEVQQAYRGLESGNNQHDPLDLNLYTIDQKIKDLIQEHLGWDIPSSKWSVESDLFELGMNSLQAMQLHRLLVSYFPQYRDAIPLDFVHKHPAISQLVGALRAIAGPMDQENNSQEIDDFIRAHSVSTLEQIVVLLTGSTGHLGSNLLGQLVQSPQVKRVICLKRTSSSKGPDGDSLQQQLRQASEKGVNIPSTLGLKIETIHCDPIADALGLNTETYAYLASSITHIIHNAWPMDFKRGLSSFASQFRYLNNLLKLALSARTTRPRFLFVSSIAVVGAYPSVHGMRVVPEVQASKNTIIDEFGYGRAKFVCESILDEAARMHSDKLEVAIVRVGQMSGSSTSGHWNPKEHVPTMFRFAKRISKLPVINGTLSWIPINTAAKVLGDILLSAQLSASQAQIYHLENPIRQSWSDVLDMLANGLGISSDGAERLPFDLWLSQVKESIDNDKAEPTDRVEFQMLAEFLEKDFRRMATGGIILDTQNTRAASSTLRYMEEVSPHVIRKYIAEWKRSGFLR</sequence>
<dbReference type="InterPro" id="IPR042099">
    <property type="entry name" value="ANL_N_sf"/>
</dbReference>
<dbReference type="InterPro" id="IPR051414">
    <property type="entry name" value="Adenylate-forming_Reductase"/>
</dbReference>
<dbReference type="SUPFAM" id="SSF56801">
    <property type="entry name" value="Acetyl-CoA synthetase-like"/>
    <property type="match status" value="1"/>
</dbReference>
<evidence type="ECO:0008006" key="8">
    <source>
        <dbReference type="Google" id="ProtNLM"/>
    </source>
</evidence>
<evidence type="ECO:0000313" key="6">
    <source>
        <dbReference type="EMBL" id="RDW93186.1"/>
    </source>
</evidence>
<reference evidence="6 7" key="1">
    <citation type="journal article" date="2018" name="IMA Fungus">
        <title>IMA Genome-F 9: Draft genome sequence of Annulohypoxylon stygium, Aspergillus mulundensis, Berkeleyomyces basicola (syn. Thielaviopsis basicola), Ceratocystis smalleyi, two Cercospora beticola strains, Coleophoma cylindrospora, Fusarium fracticaudum, Phialophora cf. hyalina, and Morchella septimelata.</title>
        <authorList>
            <person name="Wingfield B.D."/>
            <person name="Bills G.F."/>
            <person name="Dong Y."/>
            <person name="Huang W."/>
            <person name="Nel W.J."/>
            <person name="Swalarsk-Parry B.S."/>
            <person name="Vaghefi N."/>
            <person name="Wilken P.M."/>
            <person name="An Z."/>
            <person name="de Beer Z.W."/>
            <person name="De Vos L."/>
            <person name="Chen L."/>
            <person name="Duong T.A."/>
            <person name="Gao Y."/>
            <person name="Hammerbacher A."/>
            <person name="Kikkert J.R."/>
            <person name="Li Y."/>
            <person name="Li H."/>
            <person name="Li K."/>
            <person name="Li Q."/>
            <person name="Liu X."/>
            <person name="Ma X."/>
            <person name="Naidoo K."/>
            <person name="Pethybridge S.J."/>
            <person name="Sun J."/>
            <person name="Steenkamp E.T."/>
            <person name="van der Nest M.A."/>
            <person name="van Wyk S."/>
            <person name="Wingfield M.J."/>
            <person name="Xiong C."/>
            <person name="Yue Q."/>
            <person name="Zhang X."/>
        </authorList>
    </citation>
    <scope>NUCLEOTIDE SEQUENCE [LARGE SCALE GENOMIC DNA]</scope>
    <source>
        <strain evidence="6 7">DSM 5745</strain>
    </source>
</reference>
<dbReference type="RefSeq" id="XP_026608369.1">
    <property type="nucleotide sequence ID" value="XM_026742524.1"/>
</dbReference>
<dbReference type="Pfam" id="PF07993">
    <property type="entry name" value="NAD_binding_4"/>
    <property type="match status" value="1"/>
</dbReference>
<dbReference type="AlphaFoldDB" id="A0A3D8T3Q7"/>
<evidence type="ECO:0000313" key="7">
    <source>
        <dbReference type="Proteomes" id="UP000256690"/>
    </source>
</evidence>
<evidence type="ECO:0000256" key="2">
    <source>
        <dbReference type="ARBA" id="ARBA00022553"/>
    </source>
</evidence>
<dbReference type="EMBL" id="PVWQ01000001">
    <property type="protein sequence ID" value="RDW93186.1"/>
    <property type="molecule type" value="Genomic_DNA"/>
</dbReference>
<dbReference type="InterPro" id="IPR036291">
    <property type="entry name" value="NAD(P)-bd_dom_sf"/>
</dbReference>
<proteinExistence type="predicted"/>
<dbReference type="PROSITE" id="PS00455">
    <property type="entry name" value="AMP_BINDING"/>
    <property type="match status" value="1"/>
</dbReference>
<dbReference type="GeneID" id="38110878"/>
<dbReference type="Proteomes" id="UP000256690">
    <property type="component" value="Unassembled WGS sequence"/>
</dbReference>
<dbReference type="InterPro" id="IPR009081">
    <property type="entry name" value="PP-bd_ACP"/>
</dbReference>
<keyword evidence="2" id="KW-0597">Phosphoprotein</keyword>
<dbReference type="Pfam" id="PF23562">
    <property type="entry name" value="AMP-binding_C_3"/>
    <property type="match status" value="1"/>
</dbReference>
<dbReference type="STRING" id="1810919.A0A3D8T3Q7"/>
<organism evidence="6 7">
    <name type="scientific">Aspergillus mulundensis</name>
    <dbReference type="NCBI Taxonomy" id="1810919"/>
    <lineage>
        <taxon>Eukaryota</taxon>
        <taxon>Fungi</taxon>
        <taxon>Dikarya</taxon>
        <taxon>Ascomycota</taxon>
        <taxon>Pezizomycotina</taxon>
        <taxon>Eurotiomycetes</taxon>
        <taxon>Eurotiomycetidae</taxon>
        <taxon>Eurotiales</taxon>
        <taxon>Aspergillaceae</taxon>
        <taxon>Aspergillus</taxon>
        <taxon>Aspergillus subgen. Nidulantes</taxon>
    </lineage>
</organism>
<evidence type="ECO:0000256" key="1">
    <source>
        <dbReference type="ARBA" id="ARBA00022450"/>
    </source>
</evidence>
<feature type="domain" description="AMP-dependent synthetase/ligase" evidence="3">
    <location>
        <begin position="61"/>
        <end position="380"/>
    </location>
</feature>
<gene>
    <name evidence="6" type="ORF">DSM5745_00508</name>
</gene>
<dbReference type="InterPro" id="IPR020845">
    <property type="entry name" value="AMP-binding_CS"/>
</dbReference>
<dbReference type="InterPro" id="IPR013120">
    <property type="entry name" value="FAR_NAD-bd"/>
</dbReference>
<dbReference type="SUPFAM" id="SSF51735">
    <property type="entry name" value="NAD(P)-binding Rossmann-fold domains"/>
    <property type="match status" value="1"/>
</dbReference>
<dbReference type="Gene3D" id="3.40.50.720">
    <property type="entry name" value="NAD(P)-binding Rossmann-like Domain"/>
    <property type="match status" value="1"/>
</dbReference>
<dbReference type="SUPFAM" id="SSF47336">
    <property type="entry name" value="ACP-like"/>
    <property type="match status" value="1"/>
</dbReference>
<accession>A0A3D8T3Q7</accession>